<reference evidence="3" key="2">
    <citation type="submission" date="2014-03" db="EMBL/GenBank/DDBJ databases">
        <title>The whipworm genome and dual-species transcriptomics of an intimate host-pathogen interaction.</title>
        <authorList>
            <person name="Foth B.J."/>
            <person name="Tsai I.J."/>
            <person name="Reid A.J."/>
            <person name="Bancroft A.J."/>
            <person name="Nichol S."/>
            <person name="Tracey A."/>
            <person name="Holroyd N."/>
            <person name="Cotton J.A."/>
            <person name="Stanley E.J."/>
            <person name="Zarowiecki M."/>
            <person name="Liu J.Z."/>
            <person name="Huckvale T."/>
            <person name="Cooper P.J."/>
            <person name="Grencis R.K."/>
            <person name="Berriman M."/>
        </authorList>
    </citation>
    <scope>NUCLEOTIDE SEQUENCE [LARGE SCALE GENOMIC DNA]</scope>
</reference>
<evidence type="ECO:0000256" key="1">
    <source>
        <dbReference type="SAM" id="Phobius"/>
    </source>
</evidence>
<keyword evidence="1" id="KW-0472">Membrane</keyword>
<dbReference type="InterPro" id="IPR036859">
    <property type="entry name" value="CAP-Gly_dom_sf"/>
</dbReference>
<evidence type="ECO:0000313" key="4">
    <source>
        <dbReference type="Proteomes" id="UP000030665"/>
    </source>
</evidence>
<dbReference type="SMART" id="SM01052">
    <property type="entry name" value="CAP_GLY"/>
    <property type="match status" value="1"/>
</dbReference>
<dbReference type="Proteomes" id="UP000030665">
    <property type="component" value="Unassembled WGS sequence"/>
</dbReference>
<protein>
    <submittedName>
        <fullName evidence="3">CAP GLY domain containing protein</fullName>
    </submittedName>
</protein>
<keyword evidence="1" id="KW-0812">Transmembrane</keyword>
<feature type="transmembrane region" description="Helical" evidence="1">
    <location>
        <begin position="29"/>
        <end position="49"/>
    </location>
</feature>
<evidence type="ECO:0000313" key="3">
    <source>
        <dbReference type="EMBL" id="CDW56698.1"/>
    </source>
</evidence>
<sequence>MSLEIRQPDDITRRKLLVDDSATLNTLSLTNGMVLHVTVLLMLLALFLCKSNRLAMKEDRPANYGYNMTLSFGFKLLRFMWDNAASFTDCRNKQNQEESLLLVASSSNVSIVKPFPIAGEVHFKPGIWVGVHFDNPVGKNNGSVDGHRYFECPPNYGSFVRPQFVSEEAEEI</sequence>
<dbReference type="SUPFAM" id="SSF74924">
    <property type="entry name" value="Cap-Gly domain"/>
    <property type="match status" value="1"/>
</dbReference>
<evidence type="ECO:0000259" key="2">
    <source>
        <dbReference type="PROSITE" id="PS50245"/>
    </source>
</evidence>
<dbReference type="InterPro" id="IPR000938">
    <property type="entry name" value="CAP-Gly_domain"/>
</dbReference>
<feature type="domain" description="CAP-Gly" evidence="2">
    <location>
        <begin position="119"/>
        <end position="161"/>
    </location>
</feature>
<dbReference type="Pfam" id="PF01302">
    <property type="entry name" value="CAP_GLY"/>
    <property type="match status" value="1"/>
</dbReference>
<dbReference type="EMBL" id="HG806069">
    <property type="protein sequence ID" value="CDW56698.1"/>
    <property type="molecule type" value="Genomic_DNA"/>
</dbReference>
<dbReference type="PANTHER" id="PTHR18916">
    <property type="entry name" value="DYNACTIN 1-RELATED MICROTUBULE-BINDING"/>
    <property type="match status" value="1"/>
</dbReference>
<keyword evidence="1" id="KW-1133">Transmembrane helix</keyword>
<dbReference type="Gene3D" id="2.30.30.190">
    <property type="entry name" value="CAP Gly-rich-like domain"/>
    <property type="match status" value="1"/>
</dbReference>
<name>A0A077ZAS9_TRITR</name>
<proteinExistence type="predicted"/>
<dbReference type="PROSITE" id="PS00845">
    <property type="entry name" value="CAP_GLY_1"/>
    <property type="match status" value="1"/>
</dbReference>
<dbReference type="OrthoDB" id="5295208at2759"/>
<gene>
    <name evidence="3" type="ORF">TTRE_0000498001</name>
</gene>
<accession>A0A077ZAS9</accession>
<reference evidence="3" key="1">
    <citation type="submission" date="2014-01" db="EMBL/GenBank/DDBJ databases">
        <authorList>
            <person name="Aslett M."/>
        </authorList>
    </citation>
    <scope>NUCLEOTIDE SEQUENCE</scope>
</reference>
<organism evidence="3 4">
    <name type="scientific">Trichuris trichiura</name>
    <name type="common">Whipworm</name>
    <name type="synonym">Trichocephalus trichiurus</name>
    <dbReference type="NCBI Taxonomy" id="36087"/>
    <lineage>
        <taxon>Eukaryota</taxon>
        <taxon>Metazoa</taxon>
        <taxon>Ecdysozoa</taxon>
        <taxon>Nematoda</taxon>
        <taxon>Enoplea</taxon>
        <taxon>Dorylaimia</taxon>
        <taxon>Trichinellida</taxon>
        <taxon>Trichuridae</taxon>
        <taxon>Trichuris</taxon>
    </lineage>
</organism>
<keyword evidence="4" id="KW-1185">Reference proteome</keyword>
<dbReference type="AlphaFoldDB" id="A0A077ZAS9"/>
<dbReference type="PROSITE" id="PS50245">
    <property type="entry name" value="CAP_GLY_2"/>
    <property type="match status" value="1"/>
</dbReference>
<dbReference type="STRING" id="36087.A0A077ZAS9"/>